<dbReference type="InterPro" id="IPR013974">
    <property type="entry name" value="SAF"/>
</dbReference>
<dbReference type="Proteomes" id="UP001054811">
    <property type="component" value="Chromosome"/>
</dbReference>
<name>A0ABY5NKN2_9MICO</name>
<proteinExistence type="predicted"/>
<keyword evidence="2" id="KW-1133">Transmembrane helix</keyword>
<reference evidence="4" key="1">
    <citation type="submission" date="2022-01" db="EMBL/GenBank/DDBJ databases">
        <title>Microbacterium eymi and Microbacterium rhizovicinus sp. nov., isolated from the rhizospheric soil of Elymus tsukushiensis, a plant native to the Dokdo Islands, Republic of Korea.</title>
        <authorList>
            <person name="Hwang Y.J."/>
        </authorList>
    </citation>
    <scope>NUCLEOTIDE SEQUENCE</scope>
    <source>
        <strain evidence="4">KUDC0405</strain>
    </source>
</reference>
<gene>
    <name evidence="4" type="ORF">L2X98_20880</name>
</gene>
<keyword evidence="2" id="KW-0472">Membrane</keyword>
<sequence>MSGLDSAAAADRRVPARRRGFWTDARFFLGIVLIAASIGGVWAVVALSRQTTPVYAASHTIVPGQELTADDLTVVDVALGHTVDSYLVPGGALDAVATRTIEAGELVPRAASAPVSAATVTTVVVRSASRCPPPCGPAPRWSCGRLHRPDATNTTRRASSSRAPPWSRSPATTR</sequence>
<feature type="transmembrane region" description="Helical" evidence="2">
    <location>
        <begin position="27"/>
        <end position="47"/>
    </location>
</feature>
<dbReference type="SMART" id="SM00858">
    <property type="entry name" value="SAF"/>
    <property type="match status" value="1"/>
</dbReference>
<keyword evidence="5" id="KW-1185">Reference proteome</keyword>
<evidence type="ECO:0000259" key="3">
    <source>
        <dbReference type="SMART" id="SM00858"/>
    </source>
</evidence>
<dbReference type="CDD" id="cd11614">
    <property type="entry name" value="SAF_CpaB_FlgA_like"/>
    <property type="match status" value="1"/>
</dbReference>
<protein>
    <submittedName>
        <fullName evidence="4">SAF domain-containing protein</fullName>
    </submittedName>
</protein>
<evidence type="ECO:0000256" key="2">
    <source>
        <dbReference type="SAM" id="Phobius"/>
    </source>
</evidence>
<dbReference type="EMBL" id="CP091139">
    <property type="protein sequence ID" value="UUT35694.1"/>
    <property type="molecule type" value="Genomic_DNA"/>
</dbReference>
<feature type="compositionally biased region" description="Low complexity" evidence="1">
    <location>
        <begin position="151"/>
        <end position="174"/>
    </location>
</feature>
<evidence type="ECO:0000313" key="4">
    <source>
        <dbReference type="EMBL" id="UUT35694.1"/>
    </source>
</evidence>
<keyword evidence="2" id="KW-0812">Transmembrane</keyword>
<evidence type="ECO:0000256" key="1">
    <source>
        <dbReference type="SAM" id="MobiDB-lite"/>
    </source>
</evidence>
<dbReference type="Pfam" id="PF08666">
    <property type="entry name" value="SAF"/>
    <property type="match status" value="1"/>
</dbReference>
<organism evidence="4 5">
    <name type="scientific">Microbacterium elymi</name>
    <dbReference type="NCBI Taxonomy" id="2909587"/>
    <lineage>
        <taxon>Bacteria</taxon>
        <taxon>Bacillati</taxon>
        <taxon>Actinomycetota</taxon>
        <taxon>Actinomycetes</taxon>
        <taxon>Micrococcales</taxon>
        <taxon>Microbacteriaceae</taxon>
        <taxon>Microbacterium</taxon>
    </lineage>
</organism>
<dbReference type="RefSeq" id="WP_259612311.1">
    <property type="nucleotide sequence ID" value="NZ_CP091139.2"/>
</dbReference>
<feature type="domain" description="SAF" evidence="3">
    <location>
        <begin position="52"/>
        <end position="113"/>
    </location>
</feature>
<accession>A0ABY5NKN2</accession>
<evidence type="ECO:0000313" key="5">
    <source>
        <dbReference type="Proteomes" id="UP001054811"/>
    </source>
</evidence>
<feature type="region of interest" description="Disordered" evidence="1">
    <location>
        <begin position="134"/>
        <end position="174"/>
    </location>
</feature>